<dbReference type="GO" id="GO:0003872">
    <property type="term" value="F:6-phosphofructokinase activity"/>
    <property type="evidence" value="ECO:0007669"/>
    <property type="project" value="UniProtKB-EC"/>
</dbReference>
<dbReference type="PRINTS" id="PR00476">
    <property type="entry name" value="PHFRCTKINASE"/>
</dbReference>
<name>A0A5B9QFV0_9BACT</name>
<dbReference type="PIRSF" id="PIRSF000534">
    <property type="entry name" value="PPi_PFK_TP0108"/>
    <property type="match status" value="1"/>
</dbReference>
<accession>A0A5B9QFV0</accession>
<evidence type="ECO:0000256" key="3">
    <source>
        <dbReference type="ARBA" id="ARBA00022679"/>
    </source>
</evidence>
<dbReference type="InterPro" id="IPR000023">
    <property type="entry name" value="Phosphofructokinase_dom"/>
</dbReference>
<keyword evidence="9" id="KW-0324">Glycolysis</keyword>
<dbReference type="InterPro" id="IPR035966">
    <property type="entry name" value="PKF_sf"/>
</dbReference>
<keyword evidence="5" id="KW-0547">Nucleotide-binding</keyword>
<evidence type="ECO:0000313" key="15">
    <source>
        <dbReference type="Proteomes" id="UP000323917"/>
    </source>
</evidence>
<evidence type="ECO:0000256" key="10">
    <source>
        <dbReference type="ARBA" id="ARBA00038478"/>
    </source>
</evidence>
<evidence type="ECO:0000256" key="7">
    <source>
        <dbReference type="ARBA" id="ARBA00022840"/>
    </source>
</evidence>
<evidence type="ECO:0000256" key="2">
    <source>
        <dbReference type="ARBA" id="ARBA00003138"/>
    </source>
</evidence>
<keyword evidence="6" id="KW-0418">Kinase</keyword>
<dbReference type="InterPro" id="IPR022953">
    <property type="entry name" value="ATP_PFK"/>
</dbReference>
<evidence type="ECO:0000256" key="11">
    <source>
        <dbReference type="ARBA" id="ARBA00048070"/>
    </source>
</evidence>
<keyword evidence="15" id="KW-1185">Reference proteome</keyword>
<dbReference type="EMBL" id="CP042913">
    <property type="protein sequence ID" value="QEG37898.1"/>
    <property type="molecule type" value="Genomic_DNA"/>
</dbReference>
<dbReference type="FunFam" id="3.40.50.450:FF:000002">
    <property type="entry name" value="ATP-dependent 6-phosphofructokinase"/>
    <property type="match status" value="1"/>
</dbReference>
<comment type="similarity">
    <text evidence="10">Belongs to the phosphofructokinase type A (PFKA) family.</text>
</comment>
<keyword evidence="8" id="KW-0460">Magnesium</keyword>
<evidence type="ECO:0000256" key="9">
    <source>
        <dbReference type="ARBA" id="ARBA00023152"/>
    </source>
</evidence>
<comment type="catalytic activity">
    <reaction evidence="12">
        <text>beta-D-fructose 6-phosphate + diphosphate = beta-D-fructose 1,6-bisphosphate + phosphate + H(+)</text>
        <dbReference type="Rhea" id="RHEA:13613"/>
        <dbReference type="ChEBI" id="CHEBI:15378"/>
        <dbReference type="ChEBI" id="CHEBI:32966"/>
        <dbReference type="ChEBI" id="CHEBI:33019"/>
        <dbReference type="ChEBI" id="CHEBI:43474"/>
        <dbReference type="ChEBI" id="CHEBI:57634"/>
        <dbReference type="EC" id="2.7.1.90"/>
    </reaction>
</comment>
<keyword evidence="4" id="KW-0479">Metal-binding</keyword>
<dbReference type="PANTHER" id="PTHR45770">
    <property type="entry name" value="ATP-DEPENDENT 6-PHOSPHOFRUCTOKINASE 1"/>
    <property type="match status" value="1"/>
</dbReference>
<evidence type="ECO:0000313" key="14">
    <source>
        <dbReference type="EMBL" id="QEG37898.1"/>
    </source>
</evidence>
<organism evidence="14 15">
    <name type="scientific">Bythopirellula goksoeyrii</name>
    <dbReference type="NCBI Taxonomy" id="1400387"/>
    <lineage>
        <taxon>Bacteria</taxon>
        <taxon>Pseudomonadati</taxon>
        <taxon>Planctomycetota</taxon>
        <taxon>Planctomycetia</taxon>
        <taxon>Pirellulales</taxon>
        <taxon>Lacipirellulaceae</taxon>
        <taxon>Bythopirellula</taxon>
    </lineage>
</organism>
<evidence type="ECO:0000256" key="12">
    <source>
        <dbReference type="ARBA" id="ARBA00048072"/>
    </source>
</evidence>
<dbReference type="InterPro" id="IPR050929">
    <property type="entry name" value="PFKA"/>
</dbReference>
<dbReference type="Proteomes" id="UP000323917">
    <property type="component" value="Chromosome"/>
</dbReference>
<dbReference type="KEGG" id="bgok:Pr1d_52460"/>
<dbReference type="Pfam" id="PF00365">
    <property type="entry name" value="PFK"/>
    <property type="match status" value="1"/>
</dbReference>
<dbReference type="GO" id="GO:0046872">
    <property type="term" value="F:metal ion binding"/>
    <property type="evidence" value="ECO:0007669"/>
    <property type="project" value="UniProtKB-KW"/>
</dbReference>
<dbReference type="SUPFAM" id="SSF53784">
    <property type="entry name" value="Phosphofructokinase"/>
    <property type="match status" value="1"/>
</dbReference>
<evidence type="ECO:0000256" key="6">
    <source>
        <dbReference type="ARBA" id="ARBA00022777"/>
    </source>
</evidence>
<evidence type="ECO:0000256" key="4">
    <source>
        <dbReference type="ARBA" id="ARBA00022723"/>
    </source>
</evidence>
<dbReference type="EC" id="2.7.1.90" evidence="14"/>
<dbReference type="GO" id="GO:0006002">
    <property type="term" value="P:fructose 6-phosphate metabolic process"/>
    <property type="evidence" value="ECO:0007669"/>
    <property type="project" value="InterPro"/>
</dbReference>
<evidence type="ECO:0000256" key="1">
    <source>
        <dbReference type="ARBA" id="ARBA00001946"/>
    </source>
</evidence>
<dbReference type="GO" id="GO:0047334">
    <property type="term" value="F:diphosphate-fructose-6-phosphate 1-phosphotransferase activity"/>
    <property type="evidence" value="ECO:0007669"/>
    <property type="project" value="UniProtKB-EC"/>
</dbReference>
<keyword evidence="7" id="KW-0067">ATP-binding</keyword>
<dbReference type="Gene3D" id="3.40.50.450">
    <property type="match status" value="1"/>
</dbReference>
<reference evidence="14 15" key="1">
    <citation type="submission" date="2019-08" db="EMBL/GenBank/DDBJ databases">
        <title>Deep-cultivation of Planctomycetes and their phenomic and genomic characterization uncovers novel biology.</title>
        <authorList>
            <person name="Wiegand S."/>
            <person name="Jogler M."/>
            <person name="Boedeker C."/>
            <person name="Pinto D."/>
            <person name="Vollmers J."/>
            <person name="Rivas-Marin E."/>
            <person name="Kohn T."/>
            <person name="Peeters S.H."/>
            <person name="Heuer A."/>
            <person name="Rast P."/>
            <person name="Oberbeckmann S."/>
            <person name="Bunk B."/>
            <person name="Jeske O."/>
            <person name="Meyerdierks A."/>
            <person name="Storesund J.E."/>
            <person name="Kallscheuer N."/>
            <person name="Luecker S."/>
            <person name="Lage O.M."/>
            <person name="Pohl T."/>
            <person name="Merkel B.J."/>
            <person name="Hornburger P."/>
            <person name="Mueller R.-W."/>
            <person name="Bruemmer F."/>
            <person name="Labrenz M."/>
            <person name="Spormann A.M."/>
            <person name="Op den Camp H."/>
            <person name="Overmann J."/>
            <person name="Amann R."/>
            <person name="Jetten M.S.M."/>
            <person name="Mascher T."/>
            <person name="Medema M.H."/>
            <person name="Devos D.P."/>
            <person name="Kaster A.-K."/>
            <person name="Ovreas L."/>
            <person name="Rohde M."/>
            <person name="Galperin M.Y."/>
            <person name="Jogler C."/>
        </authorList>
    </citation>
    <scope>NUCLEOTIDE SEQUENCE [LARGE SCALE GENOMIC DNA]</scope>
    <source>
        <strain evidence="14 15">Pr1d</strain>
    </source>
</reference>
<evidence type="ECO:0000259" key="13">
    <source>
        <dbReference type="Pfam" id="PF00365"/>
    </source>
</evidence>
<evidence type="ECO:0000256" key="5">
    <source>
        <dbReference type="ARBA" id="ARBA00022741"/>
    </source>
</evidence>
<comment type="cofactor">
    <cofactor evidence="1">
        <name>Mg(2+)</name>
        <dbReference type="ChEBI" id="CHEBI:18420"/>
    </cofactor>
</comment>
<protein>
    <submittedName>
        <fullName evidence="14">Pyrophosphate--fructose 6-phosphate 1-phosphotransferase</fullName>
        <ecNumber evidence="14">2.7.1.90</ecNumber>
    </submittedName>
</protein>
<sequence>MPTYPKPTQEQLVVTRLGEARLVSPLPLSTTPGDNIGDFVDDDLRALYNPRIMLGEKPSDLCFELAGARREIFFTPQDTTAAIVTCGGLCPGLNNVIRSLVLELLMNYGIRNVLGIRYGYHGLNPNVGRPPFELTKELVDEIHHKGGTILGTSRGPQEHKESVDFLVDRGVNILFCVGGDGTQRGAHQIASEIARRKLPISVIGIPKTIDNDIKYCYRTFGFATAVSEAEKVIDRAHVEAKSVLNGVGLVKLMGRHAGFITAAATLASGEANFALIPEVPMQLHGEHGLLAALDRRLKAREHAVVVIAEGAGQHWLDECPDEFDASGNLLLRDVGPFLAHAIKDYSNKVGNPANVKYFDPSYHIRSVHADATDSLLCERLARAAAHAGMAGKTDMLVGLWHNQLIDVPLAVSCDAKKQLSPEGELWMALQALTRQEKWYSGV</sequence>
<proteinExistence type="inferred from homology"/>
<dbReference type="InterPro" id="IPR012004">
    <property type="entry name" value="PyroP-dep_PFK_TP0108"/>
</dbReference>
<dbReference type="GO" id="GO:0005737">
    <property type="term" value="C:cytoplasm"/>
    <property type="evidence" value="ECO:0007669"/>
    <property type="project" value="UniProtKB-ARBA"/>
</dbReference>
<dbReference type="GO" id="GO:0005524">
    <property type="term" value="F:ATP binding"/>
    <property type="evidence" value="ECO:0007669"/>
    <property type="project" value="UniProtKB-KW"/>
</dbReference>
<comment type="function">
    <text evidence="2">Catalyzes the phosphorylation of D-fructose 6-phosphate, the first committing step of glycolysis. Uses inorganic phosphate (PPi) as phosphoryl donor instead of ATP like common ATP-dependent phosphofructokinases (ATP-PFKs), which renders the reaction reversible, and can thus function both in glycolysis and gluconeogenesis. Consistently, PPi-PFK can replace the enzymes of both the forward (ATP-PFK) and reverse (fructose-bisphosphatase (FBPase)) reactions.</text>
</comment>
<dbReference type="OrthoDB" id="9802503at2"/>
<keyword evidence="3 14" id="KW-0808">Transferase</keyword>
<feature type="domain" description="Phosphofructokinase" evidence="13">
    <location>
        <begin position="81"/>
        <end position="386"/>
    </location>
</feature>
<dbReference type="RefSeq" id="WP_148076065.1">
    <property type="nucleotide sequence ID" value="NZ_CP042913.1"/>
</dbReference>
<dbReference type="AlphaFoldDB" id="A0A5B9QFV0"/>
<dbReference type="NCBIfam" id="NF005301">
    <property type="entry name" value="PRK06830.1"/>
    <property type="match status" value="1"/>
</dbReference>
<dbReference type="UniPathway" id="UPA00109">
    <property type="reaction ID" value="UER00182"/>
</dbReference>
<comment type="catalytic activity">
    <reaction evidence="11">
        <text>beta-D-fructose 6-phosphate + ATP = beta-D-fructose 1,6-bisphosphate + ADP + H(+)</text>
        <dbReference type="Rhea" id="RHEA:16109"/>
        <dbReference type="ChEBI" id="CHEBI:15378"/>
        <dbReference type="ChEBI" id="CHEBI:30616"/>
        <dbReference type="ChEBI" id="CHEBI:32966"/>
        <dbReference type="ChEBI" id="CHEBI:57634"/>
        <dbReference type="ChEBI" id="CHEBI:456216"/>
        <dbReference type="EC" id="2.7.1.11"/>
    </reaction>
</comment>
<gene>
    <name evidence="14" type="primary">pfp_2</name>
    <name evidence="14" type="ORF">Pr1d_52460</name>
</gene>
<evidence type="ECO:0000256" key="8">
    <source>
        <dbReference type="ARBA" id="ARBA00022842"/>
    </source>
</evidence>